<dbReference type="AlphaFoldDB" id="A0AAV7PLD6"/>
<evidence type="ECO:0000313" key="2">
    <source>
        <dbReference type="EMBL" id="KAJ1127654.1"/>
    </source>
</evidence>
<evidence type="ECO:0000256" key="1">
    <source>
        <dbReference type="SAM" id="MobiDB-lite"/>
    </source>
</evidence>
<evidence type="ECO:0000313" key="3">
    <source>
        <dbReference type="Proteomes" id="UP001066276"/>
    </source>
</evidence>
<name>A0AAV7PLD6_PLEWA</name>
<comment type="caution">
    <text evidence="2">The sequence shown here is derived from an EMBL/GenBank/DDBJ whole genome shotgun (WGS) entry which is preliminary data.</text>
</comment>
<dbReference type="EMBL" id="JANPWB010000011">
    <property type="protein sequence ID" value="KAJ1127654.1"/>
    <property type="molecule type" value="Genomic_DNA"/>
</dbReference>
<feature type="region of interest" description="Disordered" evidence="1">
    <location>
        <begin position="1"/>
        <end position="29"/>
    </location>
</feature>
<accession>A0AAV7PLD6</accession>
<proteinExistence type="predicted"/>
<keyword evidence="3" id="KW-1185">Reference proteome</keyword>
<sequence length="79" mass="9236">MKTGRVREKDDDEQEGEPRSQRSVAFTGMGTSGRFINNIKWKGGKERELYTGEGESGYEYETVWTSEIRQNRKRKTLCR</sequence>
<reference evidence="2" key="1">
    <citation type="journal article" date="2022" name="bioRxiv">
        <title>Sequencing and chromosome-scale assembly of the giantPleurodeles waltlgenome.</title>
        <authorList>
            <person name="Brown T."/>
            <person name="Elewa A."/>
            <person name="Iarovenko S."/>
            <person name="Subramanian E."/>
            <person name="Araus A.J."/>
            <person name="Petzold A."/>
            <person name="Susuki M."/>
            <person name="Suzuki K.-i.T."/>
            <person name="Hayashi T."/>
            <person name="Toyoda A."/>
            <person name="Oliveira C."/>
            <person name="Osipova E."/>
            <person name="Leigh N.D."/>
            <person name="Simon A."/>
            <person name="Yun M.H."/>
        </authorList>
    </citation>
    <scope>NUCLEOTIDE SEQUENCE</scope>
    <source>
        <strain evidence="2">20211129_DDA</strain>
        <tissue evidence="2">Liver</tissue>
    </source>
</reference>
<gene>
    <name evidence="2" type="ORF">NDU88_006049</name>
</gene>
<organism evidence="2 3">
    <name type="scientific">Pleurodeles waltl</name>
    <name type="common">Iberian ribbed newt</name>
    <dbReference type="NCBI Taxonomy" id="8319"/>
    <lineage>
        <taxon>Eukaryota</taxon>
        <taxon>Metazoa</taxon>
        <taxon>Chordata</taxon>
        <taxon>Craniata</taxon>
        <taxon>Vertebrata</taxon>
        <taxon>Euteleostomi</taxon>
        <taxon>Amphibia</taxon>
        <taxon>Batrachia</taxon>
        <taxon>Caudata</taxon>
        <taxon>Salamandroidea</taxon>
        <taxon>Salamandridae</taxon>
        <taxon>Pleurodelinae</taxon>
        <taxon>Pleurodeles</taxon>
    </lineage>
</organism>
<dbReference type="Proteomes" id="UP001066276">
    <property type="component" value="Chromosome 7"/>
</dbReference>
<protein>
    <submittedName>
        <fullName evidence="2">Uncharacterized protein</fullName>
    </submittedName>
</protein>